<gene>
    <name evidence="12" type="primary">LOC115824136</name>
</gene>
<dbReference type="Pfam" id="PF00001">
    <property type="entry name" value="7tm_1"/>
    <property type="match status" value="1"/>
</dbReference>
<keyword evidence="2 9" id="KW-0812">Transmembrane</keyword>
<dbReference type="PANTHER" id="PTHR24232:SF107">
    <property type="entry name" value="HYDROXYCARBOXYLIC ACID RECEPTOR 2-LIKE"/>
    <property type="match status" value="1"/>
</dbReference>
<evidence type="ECO:0000256" key="9">
    <source>
        <dbReference type="SAM" id="Phobius"/>
    </source>
</evidence>
<feature type="transmembrane region" description="Helical" evidence="9">
    <location>
        <begin position="32"/>
        <end position="55"/>
    </location>
</feature>
<dbReference type="InterPro" id="IPR000276">
    <property type="entry name" value="GPCR_Rhodpsn"/>
</dbReference>
<protein>
    <submittedName>
        <fullName evidence="12">P2Y purinoceptor 8-like</fullName>
    </submittedName>
</protein>
<dbReference type="GO" id="GO:0005886">
    <property type="term" value="C:plasma membrane"/>
    <property type="evidence" value="ECO:0007669"/>
    <property type="project" value="TreeGrafter"/>
</dbReference>
<dbReference type="AlphaFoldDB" id="A0A6J2WLB2"/>
<comment type="subcellular location">
    <subcellularLocation>
        <location evidence="1">Membrane</location>
        <topology evidence="1">Multi-pass membrane protein</topology>
    </subcellularLocation>
</comment>
<reference evidence="12" key="2">
    <citation type="submission" date="2025-08" db="UniProtKB">
        <authorList>
            <consortium name="RefSeq"/>
        </authorList>
    </citation>
    <scope>IDENTIFICATION</scope>
</reference>
<dbReference type="InParanoid" id="A0A6J2WLB2"/>
<keyword evidence="8" id="KW-0807">Transducer</keyword>
<evidence type="ECO:0000313" key="11">
    <source>
        <dbReference type="Proteomes" id="UP000504632"/>
    </source>
</evidence>
<evidence type="ECO:0000259" key="10">
    <source>
        <dbReference type="PROSITE" id="PS50262"/>
    </source>
</evidence>
<evidence type="ECO:0000256" key="7">
    <source>
        <dbReference type="ARBA" id="ARBA00023180"/>
    </source>
</evidence>
<feature type="transmembrane region" description="Helical" evidence="9">
    <location>
        <begin position="103"/>
        <end position="123"/>
    </location>
</feature>
<reference evidence="11" key="1">
    <citation type="submission" date="2024-06" db="UniProtKB">
        <authorList>
            <consortium name="RefSeq"/>
        </authorList>
    </citation>
    <scope>NUCLEOTIDE SEQUENCE [LARGE SCALE GENOMIC DNA]</scope>
</reference>
<evidence type="ECO:0000256" key="5">
    <source>
        <dbReference type="ARBA" id="ARBA00023136"/>
    </source>
</evidence>
<evidence type="ECO:0000256" key="8">
    <source>
        <dbReference type="ARBA" id="ARBA00023224"/>
    </source>
</evidence>
<keyword evidence="6" id="KW-0675">Receptor</keyword>
<keyword evidence="5 9" id="KW-0472">Membrane</keyword>
<dbReference type="GO" id="GO:0035025">
    <property type="term" value="P:positive regulation of Rho protein signal transduction"/>
    <property type="evidence" value="ECO:0007669"/>
    <property type="project" value="TreeGrafter"/>
</dbReference>
<dbReference type="InterPro" id="IPR017452">
    <property type="entry name" value="GPCR_Rhodpsn_7TM"/>
</dbReference>
<evidence type="ECO:0000256" key="2">
    <source>
        <dbReference type="ARBA" id="ARBA00022692"/>
    </source>
</evidence>
<keyword evidence="7" id="KW-0325">Glycoprotein</keyword>
<dbReference type="RefSeq" id="XP_030644101.1">
    <property type="nucleotide sequence ID" value="XM_030788241.1"/>
</dbReference>
<dbReference type="Gene3D" id="1.20.1070.10">
    <property type="entry name" value="Rhodopsin 7-helix transmembrane proteins"/>
    <property type="match status" value="2"/>
</dbReference>
<proteinExistence type="predicted"/>
<evidence type="ECO:0000256" key="3">
    <source>
        <dbReference type="ARBA" id="ARBA00022989"/>
    </source>
</evidence>
<accession>A0A6J2WLB2</accession>
<evidence type="ECO:0000256" key="4">
    <source>
        <dbReference type="ARBA" id="ARBA00023040"/>
    </source>
</evidence>
<dbReference type="PROSITE" id="PS50262">
    <property type="entry name" value="G_PROTEIN_RECEP_F1_2"/>
    <property type="match status" value="1"/>
</dbReference>
<keyword evidence="4" id="KW-0297">G-protein coupled receptor</keyword>
<dbReference type="CDD" id="cd00637">
    <property type="entry name" value="7tm_classA_rhodopsin-like"/>
    <property type="match status" value="1"/>
</dbReference>
<feature type="domain" description="G-protein coupled receptors family 1 profile" evidence="10">
    <location>
        <begin position="47"/>
        <end position="268"/>
    </location>
</feature>
<evidence type="ECO:0000256" key="1">
    <source>
        <dbReference type="ARBA" id="ARBA00004141"/>
    </source>
</evidence>
<sequence length="285" mass="32124">MTAGNISHPDSFSHRHDNSTCPVCPFSEASVFYLVLGSTDLALGLPSGFWALWLLGQGSRAVLESEFFIVHLLVTDMFSMLVTLLSMFHFLLWCNPTVEKVIYVLYILFLYGRPFFQSCVCVERYFAVVHPVLYLSYKSLKYRLTALLTTWVVVLTFSVGNMVVLSANVLPCVFLLALCVTSFCSLSILRVLRRQGPGDDQRRRSSVIKRKAFVIVLLIQLMLLVNYLPMLCLMPLQAFVRAEVFTCYIYPMAMSLSMVGAFVQSLLYVHRAGKLVCSTAGPKQH</sequence>
<feature type="transmembrane region" description="Helical" evidence="9">
    <location>
        <begin position="173"/>
        <end position="192"/>
    </location>
</feature>
<keyword evidence="11" id="KW-1185">Reference proteome</keyword>
<feature type="transmembrane region" description="Helical" evidence="9">
    <location>
        <begin position="67"/>
        <end position="91"/>
    </location>
</feature>
<evidence type="ECO:0000256" key="6">
    <source>
        <dbReference type="ARBA" id="ARBA00023170"/>
    </source>
</evidence>
<dbReference type="Proteomes" id="UP000504632">
    <property type="component" value="Chromosome 11"/>
</dbReference>
<dbReference type="PANTHER" id="PTHR24232">
    <property type="entry name" value="G-PROTEIN COUPLED RECEPTOR"/>
    <property type="match status" value="1"/>
</dbReference>
<feature type="transmembrane region" description="Helical" evidence="9">
    <location>
        <begin position="213"/>
        <end position="236"/>
    </location>
</feature>
<dbReference type="SUPFAM" id="SSF81321">
    <property type="entry name" value="Family A G protein-coupled receptor-like"/>
    <property type="match status" value="1"/>
</dbReference>
<dbReference type="GeneID" id="115824136"/>
<keyword evidence="3 9" id="KW-1133">Transmembrane helix</keyword>
<dbReference type="GO" id="GO:0004930">
    <property type="term" value="F:G protein-coupled receptor activity"/>
    <property type="evidence" value="ECO:0007669"/>
    <property type="project" value="UniProtKB-KW"/>
</dbReference>
<organism evidence="11 12">
    <name type="scientific">Chanos chanos</name>
    <name type="common">Milkfish</name>
    <name type="synonym">Mugil chanos</name>
    <dbReference type="NCBI Taxonomy" id="29144"/>
    <lineage>
        <taxon>Eukaryota</taxon>
        <taxon>Metazoa</taxon>
        <taxon>Chordata</taxon>
        <taxon>Craniata</taxon>
        <taxon>Vertebrata</taxon>
        <taxon>Euteleostomi</taxon>
        <taxon>Actinopterygii</taxon>
        <taxon>Neopterygii</taxon>
        <taxon>Teleostei</taxon>
        <taxon>Ostariophysi</taxon>
        <taxon>Gonorynchiformes</taxon>
        <taxon>Chanidae</taxon>
        <taxon>Chanos</taxon>
    </lineage>
</organism>
<dbReference type="GO" id="GO:0007200">
    <property type="term" value="P:phospholipase C-activating G protein-coupled receptor signaling pathway"/>
    <property type="evidence" value="ECO:0007669"/>
    <property type="project" value="TreeGrafter"/>
</dbReference>
<name>A0A6J2WLB2_CHACN</name>
<feature type="transmembrane region" description="Helical" evidence="9">
    <location>
        <begin position="144"/>
        <end position="167"/>
    </location>
</feature>
<feature type="transmembrane region" description="Helical" evidence="9">
    <location>
        <begin position="248"/>
        <end position="269"/>
    </location>
</feature>
<evidence type="ECO:0000313" key="12">
    <source>
        <dbReference type="RefSeq" id="XP_030644101.1"/>
    </source>
</evidence>